<evidence type="ECO:0000313" key="1">
    <source>
        <dbReference type="EMBL" id="GAG95214.1"/>
    </source>
</evidence>
<dbReference type="EMBL" id="BART01024975">
    <property type="protein sequence ID" value="GAG95214.1"/>
    <property type="molecule type" value="Genomic_DNA"/>
</dbReference>
<dbReference type="AlphaFoldDB" id="X1BH10"/>
<accession>X1BH10</accession>
<feature type="non-terminal residue" evidence="1">
    <location>
        <position position="223"/>
    </location>
</feature>
<dbReference type="Pfam" id="PF06050">
    <property type="entry name" value="HGD-D"/>
    <property type="match status" value="1"/>
</dbReference>
<gene>
    <name evidence="1" type="ORF">S01H4_44942</name>
</gene>
<protein>
    <submittedName>
        <fullName evidence="1">Uncharacterized protein</fullName>
    </submittedName>
</protein>
<dbReference type="InterPro" id="IPR010327">
    <property type="entry name" value="FldB/FldC_alpha/beta"/>
</dbReference>
<sequence>MHPFEIHKYLTYIGSASNVLGWNRVTNFLGFIKDLGIKDINQAVDDVIESVINTINSKYNEMYDIGVESGLSTDFCYGVKSLYGMNVSKGKNCDANLNYTIRCSTWNKYLESIKAIGNPSKQIWIEIPPRNIGNSLELFKDNITKGISELEKISNFSYDEKALRAHFQTANQIRQSYKKIIYDISTSDFYPCNPATFCEILSLLNISFHDYNSNATRYRDNIA</sequence>
<comment type="caution">
    <text evidence="1">The sequence shown here is derived from an EMBL/GenBank/DDBJ whole genome shotgun (WGS) entry which is preliminary data.</text>
</comment>
<name>X1BH10_9ZZZZ</name>
<proteinExistence type="predicted"/>
<reference evidence="1" key="1">
    <citation type="journal article" date="2014" name="Front. Microbiol.">
        <title>High frequency of phylogenetically diverse reductive dehalogenase-homologous genes in deep subseafloor sedimentary metagenomes.</title>
        <authorList>
            <person name="Kawai M."/>
            <person name="Futagami T."/>
            <person name="Toyoda A."/>
            <person name="Takaki Y."/>
            <person name="Nishi S."/>
            <person name="Hori S."/>
            <person name="Arai W."/>
            <person name="Tsubouchi T."/>
            <person name="Morono Y."/>
            <person name="Uchiyama I."/>
            <person name="Ito T."/>
            <person name="Fujiyama A."/>
            <person name="Inagaki F."/>
            <person name="Takami H."/>
        </authorList>
    </citation>
    <scope>NUCLEOTIDE SEQUENCE</scope>
    <source>
        <strain evidence="1">Expedition CK06-06</strain>
    </source>
</reference>
<organism evidence="1">
    <name type="scientific">marine sediment metagenome</name>
    <dbReference type="NCBI Taxonomy" id="412755"/>
    <lineage>
        <taxon>unclassified sequences</taxon>
        <taxon>metagenomes</taxon>
        <taxon>ecological metagenomes</taxon>
    </lineage>
</organism>